<keyword evidence="4" id="KW-1185">Reference proteome</keyword>
<evidence type="ECO:0000256" key="1">
    <source>
        <dbReference type="SAM" id="Phobius"/>
    </source>
</evidence>
<evidence type="ECO:0000313" key="3">
    <source>
        <dbReference type="EMBL" id="NHZ64200.1"/>
    </source>
</evidence>
<dbReference type="EMBL" id="WHJF01000048">
    <property type="protein sequence ID" value="NHZ64200.1"/>
    <property type="molecule type" value="Genomic_DNA"/>
</dbReference>
<keyword evidence="1" id="KW-0472">Membrane</keyword>
<evidence type="ECO:0000259" key="2">
    <source>
        <dbReference type="Pfam" id="PF13785"/>
    </source>
</evidence>
<feature type="domain" description="DUF4178" evidence="2">
    <location>
        <begin position="56"/>
        <end position="192"/>
    </location>
</feature>
<proteinExistence type="predicted"/>
<accession>A0ABX0MN40</accession>
<evidence type="ECO:0000313" key="4">
    <source>
        <dbReference type="Proteomes" id="UP000610594"/>
    </source>
</evidence>
<organism evidence="3 4">
    <name type="scientific">Massilia genomosp. 1</name>
    <dbReference type="NCBI Taxonomy" id="2609280"/>
    <lineage>
        <taxon>Bacteria</taxon>
        <taxon>Pseudomonadati</taxon>
        <taxon>Pseudomonadota</taxon>
        <taxon>Betaproteobacteria</taxon>
        <taxon>Burkholderiales</taxon>
        <taxon>Oxalobacteraceae</taxon>
        <taxon>Telluria group</taxon>
        <taxon>Massilia</taxon>
    </lineage>
</organism>
<comment type="caution">
    <text evidence="3">The sequence shown here is derived from an EMBL/GenBank/DDBJ whole genome shotgun (WGS) entry which is preliminary data.</text>
</comment>
<feature type="domain" description="DUF4178" evidence="2">
    <location>
        <begin position="276"/>
        <end position="408"/>
    </location>
</feature>
<name>A0ABX0MN40_9BURK</name>
<gene>
    <name evidence="3" type="ORF">F1735_18140</name>
</gene>
<reference evidence="3 4" key="1">
    <citation type="submission" date="2019-10" db="EMBL/GenBank/DDBJ databases">
        <title>Taxonomy of Antarctic Massilia spp.: description of Massilia rubra sp. nov., Massilia aquatica sp. nov., Massilia mucilaginosa sp. nov., Massilia frigida sp. nov. isolated from streams, lakes and regoliths.</title>
        <authorList>
            <person name="Holochova P."/>
            <person name="Sedlacek I."/>
            <person name="Kralova S."/>
            <person name="Maslanova I."/>
            <person name="Busse H.-J."/>
            <person name="Stankova E."/>
            <person name="Vrbovska V."/>
            <person name="Kovarovic V."/>
            <person name="Bartak M."/>
            <person name="Svec P."/>
            <person name="Pantucek R."/>
        </authorList>
    </citation>
    <scope>NUCLEOTIDE SEQUENCE [LARGE SCALE GENOMIC DNA]</scope>
    <source>
        <strain evidence="3 4">CCM 8694</strain>
    </source>
</reference>
<keyword evidence="1" id="KW-0812">Transmembrane</keyword>
<feature type="transmembrane region" description="Helical" evidence="1">
    <location>
        <begin position="474"/>
        <end position="494"/>
    </location>
</feature>
<protein>
    <submittedName>
        <fullName evidence="3">DUF4178 domain-containing protein</fullName>
    </submittedName>
</protein>
<dbReference type="Pfam" id="PF13785">
    <property type="entry name" value="DUF4178"/>
    <property type="match status" value="2"/>
</dbReference>
<dbReference type="InterPro" id="IPR025235">
    <property type="entry name" value="DUF4178"/>
</dbReference>
<dbReference type="Proteomes" id="UP000610594">
    <property type="component" value="Unassembled WGS sequence"/>
</dbReference>
<sequence>MHIVSCPSCGAEVRFKSHAAVMAVCEFCRATLLKDADAVKNLGTMSSVLEDYSPIQVGTSGVAGGRHFTVVGRIQLRYDRGLWNEWYLLYEDGSNAWLGDFSGLFTLTSVRAVTLALPGFNAIGVSHAVQIDGERWLAAEKRSAECIAGQGELPFRVGEGWRIRVADFRSGPRFLTLDYTDGEVPVVYAGVAVTLAEMRCQLLRDDEQIGASAGKYRGKVDALDCPSCGSTISYLPGVATNLVCPACKAQLDAAGPEARVLAAGDKVARMRTTIEIGAKANIGGSQCSVIGAMICDTDDGESWTEYLLYSTRASFFWLVESVDGWHRADVMSHWPAWHADQADVALADKVEYKKSADYMGRVVAAAGAFNWRVQAGDRTRTMEFKYGKTTLAAEVTDQEMTWSRSKPLATDQVMAWFDDPAKKAGPSSAPRVPAAPRDAPPARGAPLSNILFKFFLWLLGLNLIPLLVNFGTSALFLLVGLAAIFLPAGFTRIANKDQQ</sequence>
<dbReference type="RefSeq" id="WP_167238252.1">
    <property type="nucleotide sequence ID" value="NZ_WHJF01000048.1"/>
</dbReference>
<keyword evidence="1" id="KW-1133">Transmembrane helix</keyword>